<feature type="transmembrane region" description="Helical" evidence="2">
    <location>
        <begin position="45"/>
        <end position="62"/>
    </location>
</feature>
<evidence type="ECO:0000313" key="4">
    <source>
        <dbReference type="Proteomes" id="UP000184693"/>
    </source>
</evidence>
<dbReference type="AlphaFoldDB" id="A0A1N6JUC4"/>
<accession>A0A1N6JUC4</accession>
<keyword evidence="2" id="KW-1133">Transmembrane helix</keyword>
<gene>
    <name evidence="3" type="ORF">SAMN05444168_5075</name>
</gene>
<dbReference type="RefSeq" id="WP_074267099.1">
    <property type="nucleotide sequence ID" value="NZ_FSRM01000002.1"/>
</dbReference>
<evidence type="ECO:0000256" key="2">
    <source>
        <dbReference type="SAM" id="Phobius"/>
    </source>
</evidence>
<keyword evidence="2" id="KW-0472">Membrane</keyword>
<dbReference type="Proteomes" id="UP000184693">
    <property type="component" value="Unassembled WGS sequence"/>
</dbReference>
<dbReference type="EMBL" id="FSRM01000002">
    <property type="protein sequence ID" value="SIO47910.1"/>
    <property type="molecule type" value="Genomic_DNA"/>
</dbReference>
<feature type="compositionally biased region" description="Basic and acidic residues" evidence="1">
    <location>
        <begin position="89"/>
        <end position="103"/>
    </location>
</feature>
<feature type="region of interest" description="Disordered" evidence="1">
    <location>
        <begin position="89"/>
        <end position="109"/>
    </location>
</feature>
<dbReference type="OrthoDB" id="123053at2"/>
<evidence type="ECO:0000256" key="1">
    <source>
        <dbReference type="SAM" id="MobiDB-lite"/>
    </source>
</evidence>
<keyword evidence="2" id="KW-0812">Transmembrane</keyword>
<proteinExistence type="predicted"/>
<evidence type="ECO:0000313" key="3">
    <source>
        <dbReference type="EMBL" id="SIO47910.1"/>
    </source>
</evidence>
<reference evidence="3 4" key="1">
    <citation type="submission" date="2016-11" db="EMBL/GenBank/DDBJ databases">
        <authorList>
            <person name="Jaros S."/>
            <person name="Januszkiewicz K."/>
            <person name="Wedrychowicz H."/>
        </authorList>
    </citation>
    <scope>NUCLEOTIDE SEQUENCE [LARGE SCALE GENOMIC DNA]</scope>
    <source>
        <strain evidence="3 4">GAS86</strain>
    </source>
</reference>
<feature type="transmembrane region" description="Helical" evidence="2">
    <location>
        <begin position="12"/>
        <end position="33"/>
    </location>
</feature>
<sequence>MRFKVRCFGKALLALVAIAVLGWIVMSLWNWVIPAIFVGGRSIDFLHAIGLLVLSRILFGGFRGRGGWHGGGRGHWRRWERMTPEERENFLKGFSPRDRRAQSQEDNPS</sequence>
<organism evidence="3 4">
    <name type="scientific">Paraburkholderia phenazinium</name>
    <dbReference type="NCBI Taxonomy" id="60549"/>
    <lineage>
        <taxon>Bacteria</taxon>
        <taxon>Pseudomonadati</taxon>
        <taxon>Pseudomonadota</taxon>
        <taxon>Betaproteobacteria</taxon>
        <taxon>Burkholderiales</taxon>
        <taxon>Burkholderiaceae</taxon>
        <taxon>Paraburkholderia</taxon>
    </lineage>
</organism>
<name>A0A1N6JUC4_9BURK</name>
<protein>
    <submittedName>
        <fullName evidence="3">Uncharacterized protein</fullName>
    </submittedName>
</protein>